<gene>
    <name evidence="8" type="ORF">DES47_102501</name>
</gene>
<dbReference type="PROSITE" id="PS50112">
    <property type="entry name" value="PAS"/>
    <property type="match status" value="1"/>
</dbReference>
<dbReference type="SMART" id="SM00448">
    <property type="entry name" value="REC"/>
    <property type="match status" value="1"/>
</dbReference>
<evidence type="ECO:0000259" key="7">
    <source>
        <dbReference type="PROSITE" id="PS50887"/>
    </source>
</evidence>
<dbReference type="InterPro" id="IPR001633">
    <property type="entry name" value="EAL_dom"/>
</dbReference>
<evidence type="ECO:0000259" key="5">
    <source>
        <dbReference type="PROSITE" id="PS50113"/>
    </source>
</evidence>
<dbReference type="Gene3D" id="3.30.70.270">
    <property type="match status" value="1"/>
</dbReference>
<dbReference type="PROSITE" id="PS50113">
    <property type="entry name" value="PAC"/>
    <property type="match status" value="1"/>
</dbReference>
<evidence type="ECO:0000256" key="1">
    <source>
        <dbReference type="ARBA" id="ARBA00051114"/>
    </source>
</evidence>
<evidence type="ECO:0000313" key="9">
    <source>
        <dbReference type="Proteomes" id="UP000295361"/>
    </source>
</evidence>
<evidence type="ECO:0000256" key="2">
    <source>
        <dbReference type="PROSITE-ProRule" id="PRU00169"/>
    </source>
</evidence>
<dbReference type="PANTHER" id="PTHR44757">
    <property type="entry name" value="DIGUANYLATE CYCLASE DGCP"/>
    <property type="match status" value="1"/>
</dbReference>
<dbReference type="SMART" id="SM00091">
    <property type="entry name" value="PAS"/>
    <property type="match status" value="2"/>
</dbReference>
<dbReference type="PANTHER" id="PTHR44757:SF2">
    <property type="entry name" value="BIOFILM ARCHITECTURE MAINTENANCE PROTEIN MBAA"/>
    <property type="match status" value="1"/>
</dbReference>
<dbReference type="Pfam" id="PF00072">
    <property type="entry name" value="Response_reg"/>
    <property type="match status" value="1"/>
</dbReference>
<feature type="domain" description="PAS" evidence="4">
    <location>
        <begin position="249"/>
        <end position="297"/>
    </location>
</feature>
<dbReference type="Pfam" id="PF00563">
    <property type="entry name" value="EAL"/>
    <property type="match status" value="1"/>
</dbReference>
<proteinExistence type="predicted"/>
<dbReference type="CDD" id="cd01949">
    <property type="entry name" value="GGDEF"/>
    <property type="match status" value="1"/>
</dbReference>
<dbReference type="AlphaFoldDB" id="A0A4R6QP20"/>
<feature type="domain" description="GGDEF" evidence="7">
    <location>
        <begin position="409"/>
        <end position="542"/>
    </location>
</feature>
<dbReference type="InterPro" id="IPR000014">
    <property type="entry name" value="PAS"/>
</dbReference>
<dbReference type="SMART" id="SM00267">
    <property type="entry name" value="GGDEF"/>
    <property type="match status" value="1"/>
</dbReference>
<dbReference type="InParanoid" id="A0A4R6QP20"/>
<dbReference type="InterPro" id="IPR035919">
    <property type="entry name" value="EAL_sf"/>
</dbReference>
<accession>A0A4R6QP20</accession>
<dbReference type="InterPro" id="IPR043128">
    <property type="entry name" value="Rev_trsase/Diguanyl_cyclase"/>
</dbReference>
<dbReference type="Gene3D" id="3.20.20.450">
    <property type="entry name" value="EAL domain"/>
    <property type="match status" value="1"/>
</dbReference>
<feature type="domain" description="PAC" evidence="5">
    <location>
        <begin position="325"/>
        <end position="377"/>
    </location>
</feature>
<keyword evidence="2" id="KW-0597">Phosphoprotein</keyword>
<dbReference type="EMBL" id="SNXS01000002">
    <property type="protein sequence ID" value="TDP72756.1"/>
    <property type="molecule type" value="Genomic_DNA"/>
</dbReference>
<dbReference type="CDD" id="cd17534">
    <property type="entry name" value="REC_DC-like"/>
    <property type="match status" value="1"/>
</dbReference>
<dbReference type="InterPro" id="IPR011006">
    <property type="entry name" value="CheY-like_superfamily"/>
</dbReference>
<dbReference type="InterPro" id="IPR029787">
    <property type="entry name" value="Nucleotide_cyclase"/>
</dbReference>
<evidence type="ECO:0000259" key="6">
    <source>
        <dbReference type="PROSITE" id="PS50883"/>
    </source>
</evidence>
<dbReference type="InterPro" id="IPR035965">
    <property type="entry name" value="PAS-like_dom_sf"/>
</dbReference>
<dbReference type="CDD" id="cd01948">
    <property type="entry name" value="EAL"/>
    <property type="match status" value="1"/>
</dbReference>
<dbReference type="InterPro" id="IPR000160">
    <property type="entry name" value="GGDEF_dom"/>
</dbReference>
<feature type="modified residue" description="4-aspartylphosphate" evidence="2">
    <location>
        <position position="60"/>
    </location>
</feature>
<sequence length="804" mass="88219">MLDLLDRPLRVQIVEDERIVALDLRSGLEQLGFDVVGIAANEPDALRMAESTLPDLVLMDIHLDDGSDGISAARQIRERLSVPVVFLTAYGEPETLTRAAQAAPYGYLLKPFELRELNATVRMALVRRQEERKTESAQRRLQLALESARLMVLELDDGGKRLNWSGQALSDDLAGLAATQGLGGLLAGLDEAGQQAFDALLQRGEPIDLTCRWQDGAAPTRWLELHARRFATERLVMGMVRDVSARVERETRLRQALVVFDATEEAILFLDATQQVLSCNPAFSRMTGWTEAEVRGRRPDDFLYARRHGDQPALAESSRSGPAPRQGEVMCCRADASLFPALEHLCAVLDERGQVSHYVLSFSDISEIRATQYELRHQALHDPLTGLGNRLQLQEALHARTVRAAQASAPFGLLFIDLDGFKNINDTLGHDCGDDLLMAVADRLQTLLRREDLAIRLGGDEFVVLMHDPGQNGAALLLAQKLLNAIAKPVSLGAQSVSVTASIGVALFPQHASTAHGLLKAADAAMYEAKARGRSRAAVYEHALADVAAAHMQLEQGLRRALELRQLSLHWQPMVELDTGRLLGAEVLLRWQHPELGAVPPHRFIPIAEATGLICPIGAWVLDQACAQAAAWQYAGQGLMRVAVNISVRQFEQEDVLHLVRTTLQRHGLAPERLEVEVTESLFGNGAAMRRVLSSLRDLGVRVSLDDFGTGFSSLGQLKSLPMDRLKIDRSFVSDLPHDASSRAIVQTIITLALSLGLDITAEGVETEEQRRALLALGVTEAQGWLFHRAMAVEQMQALLLSQA</sequence>
<dbReference type="Gene3D" id="3.40.50.2300">
    <property type="match status" value="1"/>
</dbReference>
<protein>
    <submittedName>
        <fullName evidence="8">Diguanylate cyclase/phosphodiesterase with PAS/PAC sensor(S)</fullName>
    </submittedName>
</protein>
<dbReference type="SUPFAM" id="SSF141868">
    <property type="entry name" value="EAL domain-like"/>
    <property type="match status" value="1"/>
</dbReference>
<dbReference type="FunFam" id="3.30.70.270:FF:000001">
    <property type="entry name" value="Diguanylate cyclase domain protein"/>
    <property type="match status" value="1"/>
</dbReference>
<dbReference type="Gene3D" id="3.30.450.20">
    <property type="entry name" value="PAS domain"/>
    <property type="match status" value="2"/>
</dbReference>
<dbReference type="NCBIfam" id="TIGR00229">
    <property type="entry name" value="sensory_box"/>
    <property type="match status" value="1"/>
</dbReference>
<dbReference type="Pfam" id="PF13426">
    <property type="entry name" value="PAS_9"/>
    <property type="match status" value="1"/>
</dbReference>
<dbReference type="GO" id="GO:0000160">
    <property type="term" value="P:phosphorelay signal transduction system"/>
    <property type="evidence" value="ECO:0007669"/>
    <property type="project" value="InterPro"/>
</dbReference>
<dbReference type="GO" id="GO:0071111">
    <property type="term" value="F:cyclic-guanylate-specific phosphodiesterase activity"/>
    <property type="evidence" value="ECO:0007669"/>
    <property type="project" value="UniProtKB-EC"/>
</dbReference>
<dbReference type="CDD" id="cd00130">
    <property type="entry name" value="PAS"/>
    <property type="match status" value="1"/>
</dbReference>
<keyword evidence="9" id="KW-1185">Reference proteome</keyword>
<dbReference type="InterPro" id="IPR001789">
    <property type="entry name" value="Sig_transdc_resp-reg_receiver"/>
</dbReference>
<organism evidence="8 9">
    <name type="scientific">Roseateles toxinivorans</name>
    <dbReference type="NCBI Taxonomy" id="270368"/>
    <lineage>
        <taxon>Bacteria</taxon>
        <taxon>Pseudomonadati</taxon>
        <taxon>Pseudomonadota</taxon>
        <taxon>Betaproteobacteria</taxon>
        <taxon>Burkholderiales</taxon>
        <taxon>Sphaerotilaceae</taxon>
        <taxon>Roseateles</taxon>
    </lineage>
</organism>
<dbReference type="NCBIfam" id="TIGR00254">
    <property type="entry name" value="GGDEF"/>
    <property type="match status" value="1"/>
</dbReference>
<dbReference type="OrthoDB" id="9813903at2"/>
<dbReference type="GO" id="GO:0071732">
    <property type="term" value="P:cellular response to nitric oxide"/>
    <property type="evidence" value="ECO:0007669"/>
    <property type="project" value="UniProtKB-ARBA"/>
</dbReference>
<dbReference type="FunFam" id="3.20.20.450:FF:000001">
    <property type="entry name" value="Cyclic di-GMP phosphodiesterase yahA"/>
    <property type="match status" value="1"/>
</dbReference>
<dbReference type="InterPro" id="IPR000700">
    <property type="entry name" value="PAS-assoc_C"/>
</dbReference>
<name>A0A4R6QP20_9BURK</name>
<evidence type="ECO:0000259" key="3">
    <source>
        <dbReference type="PROSITE" id="PS50110"/>
    </source>
</evidence>
<dbReference type="SUPFAM" id="SSF52172">
    <property type="entry name" value="CheY-like"/>
    <property type="match status" value="1"/>
</dbReference>
<dbReference type="SMART" id="SM00052">
    <property type="entry name" value="EAL"/>
    <property type="match status" value="1"/>
</dbReference>
<comment type="catalytic activity">
    <reaction evidence="1">
        <text>3',3'-c-di-GMP + H2O = 5'-phosphoguanylyl(3'-&gt;5')guanosine + H(+)</text>
        <dbReference type="Rhea" id="RHEA:24902"/>
        <dbReference type="ChEBI" id="CHEBI:15377"/>
        <dbReference type="ChEBI" id="CHEBI:15378"/>
        <dbReference type="ChEBI" id="CHEBI:58754"/>
        <dbReference type="ChEBI" id="CHEBI:58805"/>
        <dbReference type="EC" id="3.1.4.52"/>
    </reaction>
    <physiologicalReaction direction="left-to-right" evidence="1">
        <dbReference type="Rhea" id="RHEA:24903"/>
    </physiologicalReaction>
</comment>
<dbReference type="PROSITE" id="PS50883">
    <property type="entry name" value="EAL"/>
    <property type="match status" value="1"/>
</dbReference>
<dbReference type="InterPro" id="IPR052155">
    <property type="entry name" value="Biofilm_reg_signaling"/>
</dbReference>
<dbReference type="RefSeq" id="WP_133700200.1">
    <property type="nucleotide sequence ID" value="NZ_SNXS01000002.1"/>
</dbReference>
<comment type="caution">
    <text evidence="8">The sequence shown here is derived from an EMBL/GenBank/DDBJ whole genome shotgun (WGS) entry which is preliminary data.</text>
</comment>
<reference evidence="8 9" key="1">
    <citation type="submission" date="2019-03" db="EMBL/GenBank/DDBJ databases">
        <title>Genomic Encyclopedia of Type Strains, Phase IV (KMG-IV): sequencing the most valuable type-strain genomes for metagenomic binning, comparative biology and taxonomic classification.</title>
        <authorList>
            <person name="Goeker M."/>
        </authorList>
    </citation>
    <scope>NUCLEOTIDE SEQUENCE [LARGE SCALE GENOMIC DNA]</scope>
    <source>
        <strain evidence="8 9">DSM 16998</strain>
    </source>
</reference>
<dbReference type="PROSITE" id="PS50887">
    <property type="entry name" value="GGDEF"/>
    <property type="match status" value="1"/>
</dbReference>
<dbReference type="PROSITE" id="PS50110">
    <property type="entry name" value="RESPONSE_REGULATORY"/>
    <property type="match status" value="1"/>
</dbReference>
<dbReference type="Pfam" id="PF00990">
    <property type="entry name" value="GGDEF"/>
    <property type="match status" value="1"/>
</dbReference>
<feature type="domain" description="EAL" evidence="6">
    <location>
        <begin position="551"/>
        <end position="804"/>
    </location>
</feature>
<feature type="domain" description="Response regulatory" evidence="3">
    <location>
        <begin position="10"/>
        <end position="125"/>
    </location>
</feature>
<evidence type="ECO:0000313" key="8">
    <source>
        <dbReference type="EMBL" id="TDP72756.1"/>
    </source>
</evidence>
<dbReference type="SUPFAM" id="SSF55785">
    <property type="entry name" value="PYP-like sensor domain (PAS domain)"/>
    <property type="match status" value="2"/>
</dbReference>
<dbReference type="Proteomes" id="UP000295361">
    <property type="component" value="Unassembled WGS sequence"/>
</dbReference>
<evidence type="ECO:0000259" key="4">
    <source>
        <dbReference type="PROSITE" id="PS50112"/>
    </source>
</evidence>
<dbReference type="SUPFAM" id="SSF55073">
    <property type="entry name" value="Nucleotide cyclase"/>
    <property type="match status" value="1"/>
</dbReference>